<proteinExistence type="predicted"/>
<sequence>MPLDFDGWSQVCRRTYTGCSGFMHIAAGKRCYEKSAVILLPFVNLEPPIPTSINTCLRFAAEECSKRQQRLEKEIRVEVMGKRVQFKVVRVHHFVPLVFKSYALSFANEREPY</sequence>
<organism evidence="1 2">
    <name type="scientific">Araneus ventricosus</name>
    <name type="common">Orbweaver spider</name>
    <name type="synonym">Epeira ventricosa</name>
    <dbReference type="NCBI Taxonomy" id="182803"/>
    <lineage>
        <taxon>Eukaryota</taxon>
        <taxon>Metazoa</taxon>
        <taxon>Ecdysozoa</taxon>
        <taxon>Arthropoda</taxon>
        <taxon>Chelicerata</taxon>
        <taxon>Arachnida</taxon>
        <taxon>Araneae</taxon>
        <taxon>Araneomorphae</taxon>
        <taxon>Entelegynae</taxon>
        <taxon>Araneoidea</taxon>
        <taxon>Araneidae</taxon>
        <taxon>Araneus</taxon>
    </lineage>
</organism>
<dbReference type="AlphaFoldDB" id="A0A4Y2P380"/>
<dbReference type="EMBL" id="BGPR01010315">
    <property type="protein sequence ID" value="GBN45522.1"/>
    <property type="molecule type" value="Genomic_DNA"/>
</dbReference>
<gene>
    <name evidence="1" type="ORF">AVEN_167105_1</name>
</gene>
<comment type="caution">
    <text evidence="1">The sequence shown here is derived from an EMBL/GenBank/DDBJ whole genome shotgun (WGS) entry which is preliminary data.</text>
</comment>
<dbReference type="Proteomes" id="UP000499080">
    <property type="component" value="Unassembled WGS sequence"/>
</dbReference>
<evidence type="ECO:0000313" key="1">
    <source>
        <dbReference type="EMBL" id="GBN45522.1"/>
    </source>
</evidence>
<accession>A0A4Y2P380</accession>
<protein>
    <submittedName>
        <fullName evidence="1">Uncharacterized protein</fullName>
    </submittedName>
</protein>
<reference evidence="1 2" key="1">
    <citation type="journal article" date="2019" name="Sci. Rep.">
        <title>Orb-weaving spider Araneus ventricosus genome elucidates the spidroin gene catalogue.</title>
        <authorList>
            <person name="Kono N."/>
            <person name="Nakamura H."/>
            <person name="Ohtoshi R."/>
            <person name="Moran D.A.P."/>
            <person name="Shinohara A."/>
            <person name="Yoshida Y."/>
            <person name="Fujiwara M."/>
            <person name="Mori M."/>
            <person name="Tomita M."/>
            <person name="Arakawa K."/>
        </authorList>
    </citation>
    <scope>NUCLEOTIDE SEQUENCE [LARGE SCALE GENOMIC DNA]</scope>
</reference>
<evidence type="ECO:0000313" key="2">
    <source>
        <dbReference type="Proteomes" id="UP000499080"/>
    </source>
</evidence>
<keyword evidence="2" id="KW-1185">Reference proteome</keyword>
<name>A0A4Y2P380_ARAVE</name>